<dbReference type="InterPro" id="IPR007048">
    <property type="entry name" value="IraD/Gp25-like"/>
</dbReference>
<dbReference type="Gene3D" id="3.10.450.40">
    <property type="match status" value="1"/>
</dbReference>
<keyword evidence="3" id="KW-1185">Reference proteome</keyword>
<dbReference type="PANTHER" id="PTHR38595">
    <property type="entry name" value="CYTOPLASMIC PROTEIN-RELATED"/>
    <property type="match status" value="1"/>
</dbReference>
<dbReference type="PANTHER" id="PTHR38595:SF2">
    <property type="entry name" value="TYPE VI SECRETION SYSTEM BASEPLATE SUBUNIT TSSE"/>
    <property type="match status" value="1"/>
</dbReference>
<dbReference type="RefSeq" id="WP_051310940.1">
    <property type="nucleotide sequence ID" value="NZ_NDXW01000001.1"/>
</dbReference>
<evidence type="ECO:0000259" key="1">
    <source>
        <dbReference type="Pfam" id="PF04965"/>
    </source>
</evidence>
<evidence type="ECO:0000313" key="3">
    <source>
        <dbReference type="Proteomes" id="UP000257039"/>
    </source>
</evidence>
<organism evidence="2 3">
    <name type="scientific">Zooshikella ganghwensis</name>
    <dbReference type="NCBI Taxonomy" id="202772"/>
    <lineage>
        <taxon>Bacteria</taxon>
        <taxon>Pseudomonadati</taxon>
        <taxon>Pseudomonadota</taxon>
        <taxon>Gammaproteobacteria</taxon>
        <taxon>Oceanospirillales</taxon>
        <taxon>Zooshikellaceae</taxon>
        <taxon>Zooshikella</taxon>
    </lineage>
</organism>
<dbReference type="Proteomes" id="UP000257039">
    <property type="component" value="Unassembled WGS sequence"/>
</dbReference>
<dbReference type="InterPro" id="IPR017737">
    <property type="entry name" value="TssE1-like"/>
</dbReference>
<gene>
    <name evidence="2" type="primary">tssE</name>
    <name evidence="2" type="ORF">B9G39_21250</name>
</gene>
<accession>A0A4P9VV43</accession>
<dbReference type="EMBL" id="NDXW01000001">
    <property type="protein sequence ID" value="RDH45770.1"/>
    <property type="molecule type" value="Genomic_DNA"/>
</dbReference>
<dbReference type="Pfam" id="PF04965">
    <property type="entry name" value="GPW_gp25"/>
    <property type="match status" value="1"/>
</dbReference>
<comment type="caution">
    <text evidence="2">The sequence shown here is derived from an EMBL/GenBank/DDBJ whole genome shotgun (WGS) entry which is preliminary data.</text>
</comment>
<evidence type="ECO:0000313" key="2">
    <source>
        <dbReference type="EMBL" id="RDH45770.1"/>
    </source>
</evidence>
<name>A0A4P9VV43_9GAMM</name>
<protein>
    <submittedName>
        <fullName evidence="2">Type VI secretion system baseplate subunit TssE</fullName>
    </submittedName>
</protein>
<reference evidence="2 3" key="1">
    <citation type="submission" date="2017-04" db="EMBL/GenBank/DDBJ databases">
        <title>Draft genome sequence of Zooshikella ganghwensis VG4 isolated from Red Sea sediments.</title>
        <authorList>
            <person name="Rehman Z."/>
            <person name="Alam I."/>
            <person name="Kamau A."/>
            <person name="Bajic V."/>
            <person name="Leiknes T."/>
        </authorList>
    </citation>
    <scope>NUCLEOTIDE SEQUENCE [LARGE SCALE GENOMIC DNA]</scope>
    <source>
        <strain evidence="2 3">VG4</strain>
    </source>
</reference>
<dbReference type="NCBIfam" id="TIGR03357">
    <property type="entry name" value="VI_zyme"/>
    <property type="match status" value="1"/>
</dbReference>
<dbReference type="SUPFAM" id="SSF160719">
    <property type="entry name" value="gpW/gp25-like"/>
    <property type="match status" value="1"/>
</dbReference>
<sequence length="138" mass="15741">MTAERCLFERIINAETVNQRTLAFDEHKLQKSILSHVQDMLNVRQGSVMALPDYGMPDFNDLVSQFPDAIIQIKQAIKEYLNLYEPRLSTIRVEHYEDVDNPLVLKFGITAEVVSENQRSRISFETELAGSGQARVKG</sequence>
<feature type="domain" description="IraD/Gp25-like" evidence="1">
    <location>
        <begin position="28"/>
        <end position="117"/>
    </location>
</feature>
<dbReference type="InterPro" id="IPR053176">
    <property type="entry name" value="T6SS_TssE1-like"/>
</dbReference>
<dbReference type="AlphaFoldDB" id="A0A4P9VV43"/>
<proteinExistence type="predicted"/>